<accession>A0ACC1DJV8</accession>
<dbReference type="Proteomes" id="UP000824533">
    <property type="component" value="Linkage Group LG01"/>
</dbReference>
<dbReference type="EMBL" id="CM034387">
    <property type="protein sequence ID" value="KAJ0184187.1"/>
    <property type="molecule type" value="Genomic_DNA"/>
</dbReference>
<reference evidence="1 2" key="1">
    <citation type="journal article" date="2021" name="Front. Genet.">
        <title>Chromosome-Level Genome Assembly Reveals Significant Gene Expansion in the Toll and IMD Signaling Pathways of Dendrolimus kikuchii.</title>
        <authorList>
            <person name="Zhou J."/>
            <person name="Wu P."/>
            <person name="Xiong Z."/>
            <person name="Liu N."/>
            <person name="Zhao N."/>
            <person name="Ji M."/>
            <person name="Qiu Y."/>
            <person name="Yang B."/>
        </authorList>
    </citation>
    <scope>NUCLEOTIDE SEQUENCE [LARGE SCALE GENOMIC DNA]</scope>
    <source>
        <strain evidence="1">Ann1</strain>
    </source>
</reference>
<evidence type="ECO:0000313" key="1">
    <source>
        <dbReference type="EMBL" id="KAJ0184187.1"/>
    </source>
</evidence>
<organism evidence="1 2">
    <name type="scientific">Dendrolimus kikuchii</name>
    <dbReference type="NCBI Taxonomy" id="765133"/>
    <lineage>
        <taxon>Eukaryota</taxon>
        <taxon>Metazoa</taxon>
        <taxon>Ecdysozoa</taxon>
        <taxon>Arthropoda</taxon>
        <taxon>Hexapoda</taxon>
        <taxon>Insecta</taxon>
        <taxon>Pterygota</taxon>
        <taxon>Neoptera</taxon>
        <taxon>Endopterygota</taxon>
        <taxon>Lepidoptera</taxon>
        <taxon>Glossata</taxon>
        <taxon>Ditrysia</taxon>
        <taxon>Bombycoidea</taxon>
        <taxon>Lasiocampidae</taxon>
        <taxon>Dendrolimus</taxon>
    </lineage>
</organism>
<proteinExistence type="predicted"/>
<gene>
    <name evidence="1" type="ORF">K1T71_000610</name>
</gene>
<comment type="caution">
    <text evidence="1">The sequence shown here is derived from an EMBL/GenBank/DDBJ whole genome shotgun (WGS) entry which is preliminary data.</text>
</comment>
<protein>
    <submittedName>
        <fullName evidence="1">Uncharacterized protein</fullName>
    </submittedName>
</protein>
<evidence type="ECO:0000313" key="2">
    <source>
        <dbReference type="Proteomes" id="UP000824533"/>
    </source>
</evidence>
<name>A0ACC1DJV8_9NEOP</name>
<keyword evidence="2" id="KW-1185">Reference proteome</keyword>
<sequence>MGLADTCRVCLTGQKRLHAISNTLFQEIWEKLTNAKFNTNDGKSLLVCYICCAQLRRSHQLMKRASEAEKLLSAIVNNGSEQSQNALLLIASQTFGLDYKCVIEHLDPLDYTPFVRNTVQEIKKEKESEEDNEEGTVINIKKEEEESSQEDNLENADVESDTHSEYNTLLKPKLEREVQIVLERIDTDASARKRTIKEEPLNAKRIKFEETTQNINPLTDDVLEESCQEDNLENADFESDTPSEYNTLLKPKLEKEVQIVLERINTGGVDKVNI</sequence>